<dbReference type="SUPFAM" id="SSF48403">
    <property type="entry name" value="Ankyrin repeat"/>
    <property type="match status" value="1"/>
</dbReference>
<dbReference type="AlphaFoldDB" id="A2DLG9"/>
<evidence type="ECO:0000256" key="3">
    <source>
        <dbReference type="PROSITE-ProRule" id="PRU00023"/>
    </source>
</evidence>
<reference evidence="5" key="1">
    <citation type="submission" date="2006-10" db="EMBL/GenBank/DDBJ databases">
        <authorList>
            <person name="Amadeo P."/>
            <person name="Zhao Q."/>
            <person name="Wortman J."/>
            <person name="Fraser-Liggett C."/>
            <person name="Carlton J."/>
        </authorList>
    </citation>
    <scope>NUCLEOTIDE SEQUENCE</scope>
    <source>
        <strain evidence="5">G3</strain>
    </source>
</reference>
<dbReference type="Gene3D" id="1.25.40.20">
    <property type="entry name" value="Ankyrin repeat-containing domain"/>
    <property type="match status" value="1"/>
</dbReference>
<dbReference type="PROSITE" id="PS50088">
    <property type="entry name" value="ANK_REPEAT"/>
    <property type="match status" value="1"/>
</dbReference>
<dbReference type="InterPro" id="IPR036770">
    <property type="entry name" value="Ankyrin_rpt-contain_sf"/>
</dbReference>
<dbReference type="Pfam" id="PF12796">
    <property type="entry name" value="Ank_2"/>
    <property type="match status" value="1"/>
</dbReference>
<evidence type="ECO:0000256" key="4">
    <source>
        <dbReference type="SAM" id="Coils"/>
    </source>
</evidence>
<protein>
    <submittedName>
        <fullName evidence="5">Uncharacterized protein</fullName>
    </submittedName>
</protein>
<sequence>MKSIVKLCIENGNLDSLDYLIENGCETNFLIRLSVKYQQMQILQYLIGKKFDINESNDQFSPALFVAVNANLIDFVTVLLENGADPSIHYRGQTILSYASKTEQLPIFKLLVKYGAPMSSRQITTSPLISALKAQNMEAVAILLFNGADPNCTQQAKNNQNIYPLDIALRNKSSTATVLLVLAGADVKHISNIQDYDNNLINQINQYSDSNIIQASSSPLLTELKSLIQQFDLIQSSNQNLITYLQESEESTKQEITPLLNQIREQFRKFADYVPLLINFENRLSEIRKPLLKQQMSMFEQQDRLILAPQISDDMRKWHEFFPHTSELLRKNKTDSVQRNLFIDYCIDQINEYTAGLADDESEMLDFGQEEIVPEDKNVQKMAKRNRYILAEYADIFAQLKKHMADVEDTIDSLEDESVFLLDNSIARISSAEEILSKLSSSHAKLARTGLSPQMIKDLQESFAPKKSIIDESYKQLVDNKKSILEISDLMKRLLRRHYK</sequence>
<keyword evidence="2 3" id="KW-0040">ANK repeat</keyword>
<dbReference type="Proteomes" id="UP000001542">
    <property type="component" value="Unassembled WGS sequence"/>
</dbReference>
<feature type="coiled-coil region" evidence="4">
    <location>
        <begin position="397"/>
        <end position="424"/>
    </location>
</feature>
<feature type="repeat" description="ANK" evidence="3">
    <location>
        <begin position="91"/>
        <end position="123"/>
    </location>
</feature>
<dbReference type="EMBL" id="DS113215">
    <property type="protein sequence ID" value="EAY18787.1"/>
    <property type="molecule type" value="Genomic_DNA"/>
</dbReference>
<dbReference type="OrthoDB" id="194358at2759"/>
<accession>A2DLG9</accession>
<dbReference type="SMART" id="SM00248">
    <property type="entry name" value="ANK"/>
    <property type="match status" value="5"/>
</dbReference>
<gene>
    <name evidence="5" type="ORF">TVAG_268200</name>
</gene>
<keyword evidence="6" id="KW-1185">Reference proteome</keyword>
<dbReference type="SMR" id="A2DLG9"/>
<evidence type="ECO:0000256" key="1">
    <source>
        <dbReference type="ARBA" id="ARBA00022737"/>
    </source>
</evidence>
<dbReference type="VEuPathDB" id="TrichDB:TVAGG3_0013640"/>
<keyword evidence="1" id="KW-0677">Repeat</keyword>
<dbReference type="RefSeq" id="XP_001579773.1">
    <property type="nucleotide sequence ID" value="XM_001579723.1"/>
</dbReference>
<keyword evidence="4" id="KW-0175">Coiled coil</keyword>
<dbReference type="KEGG" id="tva:5464301"/>
<evidence type="ECO:0000313" key="5">
    <source>
        <dbReference type="EMBL" id="EAY18787.1"/>
    </source>
</evidence>
<dbReference type="InterPro" id="IPR002110">
    <property type="entry name" value="Ankyrin_rpt"/>
</dbReference>
<dbReference type="PANTHER" id="PTHR24198:SF165">
    <property type="entry name" value="ANKYRIN REPEAT-CONTAINING PROTEIN-RELATED"/>
    <property type="match status" value="1"/>
</dbReference>
<evidence type="ECO:0000313" key="6">
    <source>
        <dbReference type="Proteomes" id="UP000001542"/>
    </source>
</evidence>
<dbReference type="PANTHER" id="PTHR24198">
    <property type="entry name" value="ANKYRIN REPEAT AND PROTEIN KINASE DOMAIN-CONTAINING PROTEIN"/>
    <property type="match status" value="1"/>
</dbReference>
<evidence type="ECO:0000256" key="2">
    <source>
        <dbReference type="ARBA" id="ARBA00023043"/>
    </source>
</evidence>
<proteinExistence type="predicted"/>
<dbReference type="STRING" id="5722.A2DLG9"/>
<dbReference type="VEuPathDB" id="TrichDB:TVAG_268200"/>
<reference evidence="5" key="2">
    <citation type="journal article" date="2007" name="Science">
        <title>Draft genome sequence of the sexually transmitted pathogen Trichomonas vaginalis.</title>
        <authorList>
            <person name="Carlton J.M."/>
            <person name="Hirt R.P."/>
            <person name="Silva J.C."/>
            <person name="Delcher A.L."/>
            <person name="Schatz M."/>
            <person name="Zhao Q."/>
            <person name="Wortman J.R."/>
            <person name="Bidwell S.L."/>
            <person name="Alsmark U.C.M."/>
            <person name="Besteiro S."/>
            <person name="Sicheritz-Ponten T."/>
            <person name="Noel C.J."/>
            <person name="Dacks J.B."/>
            <person name="Foster P.G."/>
            <person name="Simillion C."/>
            <person name="Van de Peer Y."/>
            <person name="Miranda-Saavedra D."/>
            <person name="Barton G.J."/>
            <person name="Westrop G.D."/>
            <person name="Mueller S."/>
            <person name="Dessi D."/>
            <person name="Fiori P.L."/>
            <person name="Ren Q."/>
            <person name="Paulsen I."/>
            <person name="Zhang H."/>
            <person name="Bastida-Corcuera F.D."/>
            <person name="Simoes-Barbosa A."/>
            <person name="Brown M.T."/>
            <person name="Hayes R.D."/>
            <person name="Mukherjee M."/>
            <person name="Okumura C.Y."/>
            <person name="Schneider R."/>
            <person name="Smith A.J."/>
            <person name="Vanacova S."/>
            <person name="Villalvazo M."/>
            <person name="Haas B.J."/>
            <person name="Pertea M."/>
            <person name="Feldblyum T.V."/>
            <person name="Utterback T.R."/>
            <person name="Shu C.L."/>
            <person name="Osoegawa K."/>
            <person name="de Jong P.J."/>
            <person name="Hrdy I."/>
            <person name="Horvathova L."/>
            <person name="Zubacova Z."/>
            <person name="Dolezal P."/>
            <person name="Malik S.B."/>
            <person name="Logsdon J.M. Jr."/>
            <person name="Henze K."/>
            <person name="Gupta A."/>
            <person name="Wang C.C."/>
            <person name="Dunne R.L."/>
            <person name="Upcroft J.A."/>
            <person name="Upcroft P."/>
            <person name="White O."/>
            <person name="Salzberg S.L."/>
            <person name="Tang P."/>
            <person name="Chiu C.-H."/>
            <person name="Lee Y.-S."/>
            <person name="Embley T.M."/>
            <person name="Coombs G.H."/>
            <person name="Mottram J.C."/>
            <person name="Tachezy J."/>
            <person name="Fraser-Liggett C.M."/>
            <person name="Johnson P.J."/>
        </authorList>
    </citation>
    <scope>NUCLEOTIDE SEQUENCE [LARGE SCALE GENOMIC DNA]</scope>
    <source>
        <strain evidence="5">G3</strain>
    </source>
</reference>
<dbReference type="InParanoid" id="A2DLG9"/>
<organism evidence="5 6">
    <name type="scientific">Trichomonas vaginalis (strain ATCC PRA-98 / G3)</name>
    <dbReference type="NCBI Taxonomy" id="412133"/>
    <lineage>
        <taxon>Eukaryota</taxon>
        <taxon>Metamonada</taxon>
        <taxon>Parabasalia</taxon>
        <taxon>Trichomonadida</taxon>
        <taxon>Trichomonadidae</taxon>
        <taxon>Trichomonas</taxon>
    </lineage>
</organism>
<name>A2DLG9_TRIV3</name>
<dbReference type="eggNOG" id="KOG0504">
    <property type="taxonomic scope" value="Eukaryota"/>
</dbReference>